<evidence type="ECO:0000313" key="1">
    <source>
        <dbReference type="EMBL" id="SNX75513.1"/>
    </source>
</evidence>
<sequence>MKLSDLIKDEGIVVVPGCYDPLTAKIVENCGFKATYLGGWAAGAHLTVTEPMTTLTDMVDLARKINVNLNIPLMIDGAAAFGNLAAVTRTVREIELTGVQAIHIEDQVVPKRAHYHKGVIDLISPREMVQKLEKALEVRKSKDFLIIGRTDAGRNKEEPFENAIERANIYASIGVDMVMVFPRNMDEVRMAPEKITAPLVYVASEGLGRPIPTPAELQQLGYKMVIYPLTPILAAFQSVRNVYTTLKQNGKSGFSQEETARLSAEVLEIISIPELIKLEEESYQ</sequence>
<dbReference type="Pfam" id="PF13714">
    <property type="entry name" value="PEP_mutase"/>
    <property type="match status" value="1"/>
</dbReference>
<dbReference type="OrthoDB" id="8629576at2"/>
<dbReference type="InterPro" id="IPR015813">
    <property type="entry name" value="Pyrv/PenolPyrv_kinase-like_dom"/>
</dbReference>
<proteinExistence type="predicted"/>
<gene>
    <name evidence="1" type="ORF">SAMN05877753_11313</name>
</gene>
<accession>A0A285D8J9</accession>
<dbReference type="GO" id="GO:0016833">
    <property type="term" value="F:oxo-acid-lyase activity"/>
    <property type="evidence" value="ECO:0007669"/>
    <property type="project" value="UniProtKB-ARBA"/>
</dbReference>
<dbReference type="InterPro" id="IPR039556">
    <property type="entry name" value="ICL/PEPM"/>
</dbReference>
<evidence type="ECO:0000313" key="2">
    <source>
        <dbReference type="Proteomes" id="UP000219546"/>
    </source>
</evidence>
<name>A0A285D8J9_9BACI</name>
<dbReference type="CDD" id="cd00377">
    <property type="entry name" value="ICL_PEPM"/>
    <property type="match status" value="1"/>
</dbReference>
<dbReference type="PANTHER" id="PTHR42905">
    <property type="entry name" value="PHOSPHOENOLPYRUVATE CARBOXYLASE"/>
    <property type="match status" value="1"/>
</dbReference>
<dbReference type="Gene3D" id="3.20.20.60">
    <property type="entry name" value="Phosphoenolpyruvate-binding domains"/>
    <property type="match status" value="1"/>
</dbReference>
<dbReference type="Proteomes" id="UP000219546">
    <property type="component" value="Unassembled WGS sequence"/>
</dbReference>
<dbReference type="RefSeq" id="WP_097160581.1">
    <property type="nucleotide sequence ID" value="NZ_JBEPMQ010000017.1"/>
</dbReference>
<dbReference type="PANTHER" id="PTHR42905:SF5">
    <property type="entry name" value="CARBOXYVINYL-CARBOXYPHOSPHONATE PHOSPHORYLMUTASE, CHLOROPLASTIC"/>
    <property type="match status" value="1"/>
</dbReference>
<dbReference type="SUPFAM" id="SSF51621">
    <property type="entry name" value="Phosphoenolpyruvate/pyruvate domain"/>
    <property type="match status" value="1"/>
</dbReference>
<organism evidence="1 2">
    <name type="scientific">Bacillus oleivorans</name>
    <dbReference type="NCBI Taxonomy" id="1448271"/>
    <lineage>
        <taxon>Bacteria</taxon>
        <taxon>Bacillati</taxon>
        <taxon>Bacillota</taxon>
        <taxon>Bacilli</taxon>
        <taxon>Bacillales</taxon>
        <taxon>Bacillaceae</taxon>
        <taxon>Bacillus</taxon>
    </lineage>
</organism>
<reference evidence="1 2" key="1">
    <citation type="submission" date="2017-08" db="EMBL/GenBank/DDBJ databases">
        <authorList>
            <person name="de Groot N.N."/>
        </authorList>
    </citation>
    <scope>NUCLEOTIDE SEQUENCE [LARGE SCALE GENOMIC DNA]</scope>
    <source>
        <strain evidence="1 2">JC228</strain>
    </source>
</reference>
<keyword evidence="2" id="KW-1185">Reference proteome</keyword>
<dbReference type="InterPro" id="IPR040442">
    <property type="entry name" value="Pyrv_kinase-like_dom_sf"/>
</dbReference>
<dbReference type="AlphaFoldDB" id="A0A285D8J9"/>
<keyword evidence="1" id="KW-0456">Lyase</keyword>
<protein>
    <submittedName>
        <fullName evidence="1">Methylisocitrate lyase</fullName>
    </submittedName>
</protein>
<dbReference type="EMBL" id="OAOP01000013">
    <property type="protein sequence ID" value="SNX75513.1"/>
    <property type="molecule type" value="Genomic_DNA"/>
</dbReference>